<dbReference type="InterPro" id="IPR000253">
    <property type="entry name" value="FHA_dom"/>
</dbReference>
<dbReference type="InterPro" id="IPR008984">
    <property type="entry name" value="SMAD_FHA_dom_sf"/>
</dbReference>
<reference evidence="3 4" key="1">
    <citation type="submission" date="2018-12" db="EMBL/GenBank/DDBJ databases">
        <title>Genome Sequence of Candidatus Viridilinea halotolerans isolated from saline sulfide-rich spring.</title>
        <authorList>
            <person name="Grouzdev D.S."/>
            <person name="Burganskaya E.I."/>
            <person name="Krutkina M.S."/>
            <person name="Sukhacheva M.V."/>
            <person name="Gorlenko V.M."/>
        </authorList>
    </citation>
    <scope>NUCLEOTIDE SEQUENCE [LARGE SCALE GENOMIC DNA]</scope>
    <source>
        <strain evidence="3">Chok-6</strain>
    </source>
</reference>
<name>A0A426TS98_9CHLR</name>
<dbReference type="PANTHER" id="PTHR23308">
    <property type="entry name" value="NUCLEAR INHIBITOR OF PROTEIN PHOSPHATASE-1"/>
    <property type="match status" value="1"/>
</dbReference>
<accession>A0A426TS98</accession>
<dbReference type="InterPro" id="IPR050923">
    <property type="entry name" value="Cell_Proc_Reg/RNA_Proc"/>
</dbReference>
<gene>
    <name evidence="3" type="ORF">EI684_20035</name>
</gene>
<dbReference type="SUPFAM" id="SSF49879">
    <property type="entry name" value="SMAD/FHA domain"/>
    <property type="match status" value="1"/>
</dbReference>
<evidence type="ECO:0000313" key="4">
    <source>
        <dbReference type="Proteomes" id="UP000280307"/>
    </source>
</evidence>
<dbReference type="Gene3D" id="2.60.200.20">
    <property type="match status" value="1"/>
</dbReference>
<dbReference type="AlphaFoldDB" id="A0A426TS98"/>
<evidence type="ECO:0000313" key="3">
    <source>
        <dbReference type="EMBL" id="RRR66843.1"/>
    </source>
</evidence>
<evidence type="ECO:0000256" key="1">
    <source>
        <dbReference type="SAM" id="MobiDB-lite"/>
    </source>
</evidence>
<dbReference type="CDD" id="cd00060">
    <property type="entry name" value="FHA"/>
    <property type="match status" value="1"/>
</dbReference>
<comment type="caution">
    <text evidence="3">The sequence shown here is derived from an EMBL/GenBank/DDBJ whole genome shotgun (WGS) entry which is preliminary data.</text>
</comment>
<dbReference type="PROSITE" id="PS50006">
    <property type="entry name" value="FHA_DOMAIN"/>
    <property type="match status" value="1"/>
</dbReference>
<proteinExistence type="predicted"/>
<protein>
    <submittedName>
        <fullName evidence="3">FHA domain-containing protein</fullName>
    </submittedName>
</protein>
<feature type="region of interest" description="Disordered" evidence="1">
    <location>
        <begin position="1"/>
        <end position="42"/>
    </location>
</feature>
<dbReference type="Proteomes" id="UP000280307">
    <property type="component" value="Unassembled WGS sequence"/>
</dbReference>
<sequence length="148" mass="16649">MTNPQDDGFPPQPMTAETMLDQSLYNKPGRANPAERTELLSQEEPPAVMAWLVFVSDGPREGQMVRLLGSSMTIGRADDCEIQVDDRAISRQHAKVRMERNGDEIHYVIHDLATDNGTFVNGNRNLPVELKNGDIVRLGRSELMFKRI</sequence>
<dbReference type="Pfam" id="PF00498">
    <property type="entry name" value="FHA"/>
    <property type="match status" value="1"/>
</dbReference>
<evidence type="ECO:0000259" key="2">
    <source>
        <dbReference type="PROSITE" id="PS50006"/>
    </source>
</evidence>
<dbReference type="EMBL" id="RSAS01000826">
    <property type="protein sequence ID" value="RRR66843.1"/>
    <property type="molecule type" value="Genomic_DNA"/>
</dbReference>
<organism evidence="3 4">
    <name type="scientific">Candidatus Viridilinea halotolerans</name>
    <dbReference type="NCBI Taxonomy" id="2491704"/>
    <lineage>
        <taxon>Bacteria</taxon>
        <taxon>Bacillati</taxon>
        <taxon>Chloroflexota</taxon>
        <taxon>Chloroflexia</taxon>
        <taxon>Chloroflexales</taxon>
        <taxon>Chloroflexineae</taxon>
        <taxon>Oscillochloridaceae</taxon>
        <taxon>Candidatus Viridilinea</taxon>
    </lineage>
</organism>
<dbReference type="SMART" id="SM00240">
    <property type="entry name" value="FHA"/>
    <property type="match status" value="1"/>
</dbReference>
<feature type="domain" description="FHA" evidence="2">
    <location>
        <begin position="72"/>
        <end position="125"/>
    </location>
</feature>